<reference evidence="6" key="1">
    <citation type="submission" date="2022-09" db="EMBL/GenBank/DDBJ databases">
        <title>Isolation and characterization of 3-chlorobenzoate degrading bacteria from soils in Shizuoka.</title>
        <authorList>
            <person name="Ifat A."/>
            <person name="Ogawa N."/>
            <person name="Kimbara K."/>
            <person name="Moriuchi R."/>
            <person name="Dohra H."/>
            <person name="Shintani M."/>
        </authorList>
    </citation>
    <scope>NUCLEOTIDE SEQUENCE</scope>
    <source>
        <strain evidence="6">19CS4-2</strain>
    </source>
</reference>
<feature type="DNA-binding region" description="H-T-H motif" evidence="4">
    <location>
        <begin position="32"/>
        <end position="51"/>
    </location>
</feature>
<dbReference type="PANTHER" id="PTHR47506">
    <property type="entry name" value="TRANSCRIPTIONAL REGULATORY PROTEIN"/>
    <property type="match status" value="1"/>
</dbReference>
<gene>
    <name evidence="6" type="ORF">CBA19CS42_08115</name>
</gene>
<name>A0AA37ID34_9BURK</name>
<dbReference type="Gene3D" id="1.10.357.10">
    <property type="entry name" value="Tetracycline Repressor, domain 2"/>
    <property type="match status" value="1"/>
</dbReference>
<dbReference type="EMBL" id="BPUS01000002">
    <property type="protein sequence ID" value="GJH24461.1"/>
    <property type="molecule type" value="Genomic_DNA"/>
</dbReference>
<keyword evidence="3" id="KW-0804">Transcription</keyword>
<accession>A0AA37ID34</accession>
<dbReference type="PANTHER" id="PTHR47506:SF7">
    <property type="entry name" value="TRANSCRIPTIONAL REGULATORY PROTEIN"/>
    <property type="match status" value="1"/>
</dbReference>
<dbReference type="SUPFAM" id="SSF48498">
    <property type="entry name" value="Tetracyclin repressor-like, C-terminal domain"/>
    <property type="match status" value="1"/>
</dbReference>
<dbReference type="InterPro" id="IPR036271">
    <property type="entry name" value="Tet_transcr_reg_TetR-rel_C_sf"/>
</dbReference>
<dbReference type="SUPFAM" id="SSF46689">
    <property type="entry name" value="Homeodomain-like"/>
    <property type="match status" value="1"/>
</dbReference>
<evidence type="ECO:0000313" key="6">
    <source>
        <dbReference type="EMBL" id="GJH24461.1"/>
    </source>
</evidence>
<evidence type="ECO:0000256" key="3">
    <source>
        <dbReference type="ARBA" id="ARBA00023163"/>
    </source>
</evidence>
<evidence type="ECO:0000256" key="1">
    <source>
        <dbReference type="ARBA" id="ARBA00023015"/>
    </source>
</evidence>
<evidence type="ECO:0000313" key="7">
    <source>
        <dbReference type="Proteomes" id="UP001055111"/>
    </source>
</evidence>
<dbReference type="InterPro" id="IPR009057">
    <property type="entry name" value="Homeodomain-like_sf"/>
</dbReference>
<dbReference type="AlphaFoldDB" id="A0AA37ID34"/>
<proteinExistence type="predicted"/>
<dbReference type="Proteomes" id="UP001055111">
    <property type="component" value="Unassembled WGS sequence"/>
</dbReference>
<keyword evidence="2 4" id="KW-0238">DNA-binding</keyword>
<dbReference type="InterPro" id="IPR001647">
    <property type="entry name" value="HTH_TetR"/>
</dbReference>
<keyword evidence="1" id="KW-0805">Transcription regulation</keyword>
<dbReference type="GO" id="GO:0003677">
    <property type="term" value="F:DNA binding"/>
    <property type="evidence" value="ECO:0007669"/>
    <property type="project" value="UniProtKB-UniRule"/>
</dbReference>
<dbReference type="RefSeq" id="WP_238210886.1">
    <property type="nucleotide sequence ID" value="NZ_BPUS01000002.1"/>
</dbReference>
<dbReference type="PROSITE" id="PS50977">
    <property type="entry name" value="HTH_TETR_2"/>
    <property type="match status" value="1"/>
</dbReference>
<evidence type="ECO:0000256" key="2">
    <source>
        <dbReference type="ARBA" id="ARBA00023125"/>
    </source>
</evidence>
<evidence type="ECO:0000256" key="4">
    <source>
        <dbReference type="PROSITE-ProRule" id="PRU00335"/>
    </source>
</evidence>
<sequence>MGHSQAQKVETRQRIVEVAARRLRERGVDGASIADLMKEAGLTVGGFYKHFASRDELVREAFEYALRDIESWQASIPTDPQRAMRAYLSGSHRDNIERACPVSALVNDMSRCAGATREVYSLRVEKIVGLIAQASPALLDATKRAEAFHILSACVGAVTLSRAVSDPELSNQILDGALSGVLAMLSSGRDASAAQERA</sequence>
<organism evidence="6 7">
    <name type="scientific">Caballeronia novacaledonica</name>
    <dbReference type="NCBI Taxonomy" id="1544861"/>
    <lineage>
        <taxon>Bacteria</taxon>
        <taxon>Pseudomonadati</taxon>
        <taxon>Pseudomonadota</taxon>
        <taxon>Betaproteobacteria</taxon>
        <taxon>Burkholderiales</taxon>
        <taxon>Burkholderiaceae</taxon>
        <taxon>Caballeronia</taxon>
    </lineage>
</organism>
<comment type="caution">
    <text evidence="6">The sequence shown here is derived from an EMBL/GenBank/DDBJ whole genome shotgun (WGS) entry which is preliminary data.</text>
</comment>
<feature type="domain" description="HTH tetR-type" evidence="5">
    <location>
        <begin position="9"/>
        <end position="69"/>
    </location>
</feature>
<dbReference type="Pfam" id="PF00440">
    <property type="entry name" value="TetR_N"/>
    <property type="match status" value="1"/>
</dbReference>
<evidence type="ECO:0000259" key="5">
    <source>
        <dbReference type="PROSITE" id="PS50977"/>
    </source>
</evidence>
<dbReference type="Gene3D" id="1.10.10.60">
    <property type="entry name" value="Homeodomain-like"/>
    <property type="match status" value="1"/>
</dbReference>
<protein>
    <submittedName>
        <fullName evidence="6">TetR family transcriptional regulator</fullName>
    </submittedName>
</protein>
<dbReference type="PRINTS" id="PR00455">
    <property type="entry name" value="HTHTETR"/>
</dbReference>